<evidence type="ECO:0000313" key="2">
    <source>
        <dbReference type="EMBL" id="KRL04520.1"/>
    </source>
</evidence>
<keyword evidence="2" id="KW-0378">Hydrolase</keyword>
<protein>
    <submittedName>
        <fullName evidence="2">Amidohydrolase</fullName>
    </submittedName>
</protein>
<dbReference type="Proteomes" id="UP000051686">
    <property type="component" value="Unassembled WGS sequence"/>
</dbReference>
<dbReference type="Pfam" id="PF01979">
    <property type="entry name" value="Amidohydro_1"/>
    <property type="match status" value="1"/>
</dbReference>
<dbReference type="Gene3D" id="2.30.40.10">
    <property type="entry name" value="Urease, subunit C, domain 1"/>
    <property type="match status" value="1"/>
</dbReference>
<dbReference type="InterPro" id="IPR032466">
    <property type="entry name" value="Metal_Hydrolase"/>
</dbReference>
<dbReference type="EMBL" id="AZEH01000039">
    <property type="protein sequence ID" value="KRL04520.1"/>
    <property type="molecule type" value="Genomic_DNA"/>
</dbReference>
<proteinExistence type="predicted"/>
<dbReference type="InterPro" id="IPR057744">
    <property type="entry name" value="OTAase-like"/>
</dbReference>
<dbReference type="InterPro" id="IPR011059">
    <property type="entry name" value="Metal-dep_hydrolase_composite"/>
</dbReference>
<evidence type="ECO:0000259" key="1">
    <source>
        <dbReference type="Pfam" id="PF01979"/>
    </source>
</evidence>
<dbReference type="PANTHER" id="PTHR43135">
    <property type="entry name" value="ALPHA-D-RIBOSE 1-METHYLPHOSPHONATE 5-TRIPHOSPHATE DIPHOSPHATASE"/>
    <property type="match status" value="1"/>
</dbReference>
<dbReference type="OrthoDB" id="9797498at2"/>
<reference evidence="2 3" key="1">
    <citation type="journal article" date="2015" name="Genome Announc.">
        <title>Expanding the biotechnology potential of lactobacilli through comparative genomics of 213 strains and associated genera.</title>
        <authorList>
            <person name="Sun Z."/>
            <person name="Harris H.M."/>
            <person name="McCann A."/>
            <person name="Guo C."/>
            <person name="Argimon S."/>
            <person name="Zhang W."/>
            <person name="Yang X."/>
            <person name="Jeffery I.B."/>
            <person name="Cooney J.C."/>
            <person name="Kagawa T.F."/>
            <person name="Liu W."/>
            <person name="Song Y."/>
            <person name="Salvetti E."/>
            <person name="Wrobel A."/>
            <person name="Rasinkangas P."/>
            <person name="Parkhill J."/>
            <person name="Rea M.C."/>
            <person name="O'Sullivan O."/>
            <person name="Ritari J."/>
            <person name="Douillard F.P."/>
            <person name="Paul Ross R."/>
            <person name="Yang R."/>
            <person name="Briner A.E."/>
            <person name="Felis G.E."/>
            <person name="de Vos W.M."/>
            <person name="Barrangou R."/>
            <person name="Klaenhammer T.R."/>
            <person name="Caufield P.W."/>
            <person name="Cui Y."/>
            <person name="Zhang H."/>
            <person name="O'Toole P.W."/>
        </authorList>
    </citation>
    <scope>NUCLEOTIDE SEQUENCE [LARGE SCALE GENOMIC DNA]</scope>
    <source>
        <strain evidence="2 3">DSM 19972</strain>
    </source>
</reference>
<dbReference type="InterPro" id="IPR006680">
    <property type="entry name" value="Amidohydro-rel"/>
</dbReference>
<dbReference type="SUPFAM" id="SSF51338">
    <property type="entry name" value="Composite domain of metallo-dependent hydrolases"/>
    <property type="match status" value="1"/>
</dbReference>
<sequence>MNTIFKNVNLFDGKNAELQKNVWLNIDDVSGKVESLGTGKPPSANHSIDLKGKYITPGLINAHTHIMMNPVTNKLEYLSETEATVTALNNLKSLLKAGVTYIRDCGCAFDVDVKLAKLQKEGALGGTEIVPSGRPMTMTGGHGDFVEGIYGEAVWGHLTDSEDAMRKAVRQEFKRGAKNIKVMATGGVMSATDEVDDIELSLPELNVAVQEAHSKHMTVASHAQGNKGIQNSLDAGVDSIEHGIYVDEKQADFMRENNIFLVPTLNAPASISQYGRGKLPDYMLRKNDLVKADFFKNVAMAIKKGVKVVVGTDAGTPFNYFSDGTWNELELIVTLGATPVQALFGATKFAAELLKIDDLYGTLEKGKYADFLILEDNPLEDIKAIKGNKEVYKKGKKID</sequence>
<dbReference type="GO" id="GO:0016810">
    <property type="term" value="F:hydrolase activity, acting on carbon-nitrogen (but not peptide) bonds"/>
    <property type="evidence" value="ECO:0007669"/>
    <property type="project" value="InterPro"/>
</dbReference>
<comment type="caution">
    <text evidence="2">The sequence shown here is derived from an EMBL/GenBank/DDBJ whole genome shotgun (WGS) entry which is preliminary data.</text>
</comment>
<accession>A0A0R1MKP8</accession>
<feature type="domain" description="Amidohydrolase-related" evidence="1">
    <location>
        <begin position="54"/>
        <end position="392"/>
    </location>
</feature>
<dbReference type="Gene3D" id="3.20.20.140">
    <property type="entry name" value="Metal-dependent hydrolases"/>
    <property type="match status" value="1"/>
</dbReference>
<dbReference type="PATRIC" id="fig|1423777.3.peg.1703"/>
<dbReference type="AlphaFoldDB" id="A0A0R1MKP8"/>
<evidence type="ECO:0000313" key="3">
    <source>
        <dbReference type="Proteomes" id="UP000051686"/>
    </source>
</evidence>
<organism evidence="2 3">
    <name type="scientific">Liquorilactobacillus oeni DSM 19972</name>
    <dbReference type="NCBI Taxonomy" id="1423777"/>
    <lineage>
        <taxon>Bacteria</taxon>
        <taxon>Bacillati</taxon>
        <taxon>Bacillota</taxon>
        <taxon>Bacilli</taxon>
        <taxon>Lactobacillales</taxon>
        <taxon>Lactobacillaceae</taxon>
        <taxon>Liquorilactobacillus</taxon>
    </lineage>
</organism>
<dbReference type="CDD" id="cd01299">
    <property type="entry name" value="Met_dep_hydrolase_A"/>
    <property type="match status" value="1"/>
</dbReference>
<dbReference type="PANTHER" id="PTHR43135:SF3">
    <property type="entry name" value="ALPHA-D-RIBOSE 1-METHYLPHOSPHONATE 5-TRIPHOSPHATE DIPHOSPHATASE"/>
    <property type="match status" value="1"/>
</dbReference>
<dbReference type="SUPFAM" id="SSF51556">
    <property type="entry name" value="Metallo-dependent hydrolases"/>
    <property type="match status" value="1"/>
</dbReference>
<dbReference type="STRING" id="1423777.FD46_GL001651"/>
<keyword evidence="3" id="KW-1185">Reference proteome</keyword>
<dbReference type="RefSeq" id="WP_057896483.1">
    <property type="nucleotide sequence ID" value="NZ_AZEH01000039.1"/>
</dbReference>
<dbReference type="InterPro" id="IPR051781">
    <property type="entry name" value="Metallo-dep_Hydrolase"/>
</dbReference>
<gene>
    <name evidence="2" type="ORF">FD46_GL001651</name>
</gene>
<name>A0A0R1MKP8_9LACO</name>